<evidence type="ECO:0000259" key="1">
    <source>
        <dbReference type="PROSITE" id="PS50987"/>
    </source>
</evidence>
<feature type="domain" description="HTH arsR-type" evidence="1">
    <location>
        <begin position="4"/>
        <end position="98"/>
    </location>
</feature>
<dbReference type="Pfam" id="PF12840">
    <property type="entry name" value="HTH_20"/>
    <property type="match status" value="1"/>
</dbReference>
<name>A0A329BT57_9BURK</name>
<dbReference type="InterPro" id="IPR001845">
    <property type="entry name" value="HTH_ArsR_DNA-bd_dom"/>
</dbReference>
<evidence type="ECO:0000313" key="3">
    <source>
        <dbReference type="Proteomes" id="UP000248918"/>
    </source>
</evidence>
<proteinExistence type="predicted"/>
<comment type="caution">
    <text evidence="2">The sequence shown here is derived from an EMBL/GenBank/DDBJ whole genome shotgun (WGS) entry which is preliminary data.</text>
</comment>
<dbReference type="PANTHER" id="PTHR38600">
    <property type="entry name" value="TRANSCRIPTIONAL REGULATORY PROTEIN"/>
    <property type="match status" value="1"/>
</dbReference>
<dbReference type="NCBIfam" id="NF033788">
    <property type="entry name" value="HTH_metalloreg"/>
    <property type="match status" value="1"/>
</dbReference>
<dbReference type="GO" id="GO:0003700">
    <property type="term" value="F:DNA-binding transcription factor activity"/>
    <property type="evidence" value="ECO:0007669"/>
    <property type="project" value="InterPro"/>
</dbReference>
<accession>A0A329BT57</accession>
<dbReference type="PANTHER" id="PTHR38600:SF1">
    <property type="entry name" value="TRANSCRIPTIONAL REGULATORY PROTEIN"/>
    <property type="match status" value="1"/>
</dbReference>
<dbReference type="CDD" id="cd00090">
    <property type="entry name" value="HTH_ARSR"/>
    <property type="match status" value="1"/>
</dbReference>
<dbReference type="InterPro" id="IPR036388">
    <property type="entry name" value="WH-like_DNA-bd_sf"/>
</dbReference>
<dbReference type="SUPFAM" id="SSF46785">
    <property type="entry name" value="Winged helix' DNA-binding domain"/>
    <property type="match status" value="1"/>
</dbReference>
<dbReference type="OrthoDB" id="9791888at2"/>
<dbReference type="EMBL" id="QLTK01000015">
    <property type="protein sequence ID" value="RAS25763.1"/>
    <property type="molecule type" value="Genomic_DNA"/>
</dbReference>
<dbReference type="PRINTS" id="PR00778">
    <property type="entry name" value="HTHARSR"/>
</dbReference>
<dbReference type="AlphaFoldDB" id="A0A329BT57"/>
<sequence>MGLPASVSLDRLDRTLAALADPNRRQVVDLLSRRPMRAGELAQATGLSPQAMSRHLRVLRSSELIEESRGDSVDARVRLYVLRSTPMNELKAWLEQTEALWSEQLLSFKAHLEAQE</sequence>
<dbReference type="Proteomes" id="UP000248918">
    <property type="component" value="Unassembled WGS sequence"/>
</dbReference>
<dbReference type="SMART" id="SM00418">
    <property type="entry name" value="HTH_ARSR"/>
    <property type="match status" value="1"/>
</dbReference>
<organism evidence="2 3">
    <name type="scientific">Paraburkholderia bryophila</name>
    <dbReference type="NCBI Taxonomy" id="420952"/>
    <lineage>
        <taxon>Bacteria</taxon>
        <taxon>Pseudomonadati</taxon>
        <taxon>Pseudomonadota</taxon>
        <taxon>Betaproteobacteria</taxon>
        <taxon>Burkholderiales</taxon>
        <taxon>Burkholderiaceae</taxon>
        <taxon>Paraburkholderia</taxon>
    </lineage>
</organism>
<dbReference type="InterPro" id="IPR011991">
    <property type="entry name" value="ArsR-like_HTH"/>
</dbReference>
<dbReference type="InterPro" id="IPR036390">
    <property type="entry name" value="WH_DNA-bd_sf"/>
</dbReference>
<protein>
    <submittedName>
        <fullName evidence="2">ArsR family transcriptional regulator</fullName>
    </submittedName>
</protein>
<gene>
    <name evidence="2" type="ORF">BX591_1159</name>
</gene>
<reference evidence="2 3" key="1">
    <citation type="submission" date="2018-06" db="EMBL/GenBank/DDBJ databases">
        <title>Genomic Encyclopedia of Type Strains, Phase III (KMG-III): the genomes of soil and plant-associated and newly described type strains.</title>
        <authorList>
            <person name="Whitman W."/>
        </authorList>
    </citation>
    <scope>NUCLEOTIDE SEQUENCE [LARGE SCALE GENOMIC DNA]</scope>
    <source>
        <strain evidence="2 3">LMG 23644</strain>
    </source>
</reference>
<dbReference type="RefSeq" id="WP_111933217.1">
    <property type="nucleotide sequence ID" value="NZ_CADFFP010000018.1"/>
</dbReference>
<dbReference type="PROSITE" id="PS50987">
    <property type="entry name" value="HTH_ARSR_2"/>
    <property type="match status" value="1"/>
</dbReference>
<dbReference type="Gene3D" id="1.10.10.10">
    <property type="entry name" value="Winged helix-like DNA-binding domain superfamily/Winged helix DNA-binding domain"/>
    <property type="match status" value="1"/>
</dbReference>
<evidence type="ECO:0000313" key="2">
    <source>
        <dbReference type="EMBL" id="RAS25763.1"/>
    </source>
</evidence>